<evidence type="ECO:0000256" key="4">
    <source>
        <dbReference type="ARBA" id="ARBA00023136"/>
    </source>
</evidence>
<comment type="subcellular location">
    <subcellularLocation>
        <location evidence="1">Membrane</location>
        <topology evidence="1">Multi-pass membrane protein</topology>
    </subcellularLocation>
</comment>
<keyword evidence="2 5" id="KW-0812">Transmembrane</keyword>
<feature type="transmembrane region" description="Helical" evidence="5">
    <location>
        <begin position="24"/>
        <end position="51"/>
    </location>
</feature>
<dbReference type="RefSeq" id="WP_040068205.1">
    <property type="nucleotide sequence ID" value="NZ_CDDU01000031.1"/>
</dbReference>
<evidence type="ECO:0000256" key="2">
    <source>
        <dbReference type="ARBA" id="ARBA00022692"/>
    </source>
</evidence>
<dbReference type="GO" id="GO:0016020">
    <property type="term" value="C:membrane"/>
    <property type="evidence" value="ECO:0007669"/>
    <property type="project" value="UniProtKB-SubCell"/>
</dbReference>
<name>A1YBN4_AERVE</name>
<gene>
    <name evidence="6" type="primary">traA</name>
</gene>
<protein>
    <submittedName>
        <fullName evidence="6">Conjugal transfer protein</fullName>
    </submittedName>
</protein>
<dbReference type="Pfam" id="PF04610">
    <property type="entry name" value="TrbL"/>
    <property type="match status" value="1"/>
</dbReference>
<proteinExistence type="predicted"/>
<dbReference type="EMBL" id="DQ890522">
    <property type="protein sequence ID" value="ABI83642.1"/>
    <property type="molecule type" value="Genomic_DNA"/>
</dbReference>
<feature type="transmembrane region" description="Helical" evidence="5">
    <location>
        <begin position="236"/>
        <end position="254"/>
    </location>
</feature>
<sequence length="328" mass="34822">MTTIVSELLTGVKTVVASVISGNISAIAGAISPVFFAAIGLYVCFIAYEIIYSQRDIIMSEVTKTIMSFAVVGVFTYSGDYYTRYVVTFVMEAGNDISNAITGSSDVSTTIDSLWTELVKALDAYWSNSIEELSFSDIGGWIKTGMIYLIGFVGGIILVLYSALFLCVSTFMVGILLSVGIIFICFAVFPSTRSMFTAWCGHCLNYILLNVFYTIAFGFVLQFINKYSTIDPATVNIMDVATLALVIGISVFLIEQIGTLCSSLTGGVGINGLTSSANGAAGMMYRASGMRAMMGGAQSLASKAGNKLGASAKNYVQSKLGKGMIKGG</sequence>
<evidence type="ECO:0000313" key="6">
    <source>
        <dbReference type="EMBL" id="ABI83642.1"/>
    </source>
</evidence>
<evidence type="ECO:0000256" key="3">
    <source>
        <dbReference type="ARBA" id="ARBA00022989"/>
    </source>
</evidence>
<dbReference type="InterPro" id="IPR007688">
    <property type="entry name" value="Conjugal_tfr_TrbL/VirB6"/>
</dbReference>
<evidence type="ECO:0000256" key="5">
    <source>
        <dbReference type="SAM" id="Phobius"/>
    </source>
</evidence>
<reference evidence="6" key="1">
    <citation type="journal article" date="2006" name="PLoS ONE">
        <title>Detection of Conjugation Related Type Four Secretion Machinery in Aeromonas culicicola.</title>
        <authorList>
            <person name="Rangrez A.Y."/>
            <person name="Dayananda K.M."/>
            <person name="Atanur S."/>
            <person name="Joshi R."/>
            <person name="Patole M.S."/>
            <person name="Shouche Y.S."/>
        </authorList>
    </citation>
    <scope>NUCLEOTIDE SEQUENCE</scope>
    <source>
        <strain evidence="6">MTCC 3249</strain>
    </source>
</reference>
<feature type="transmembrane region" description="Helical" evidence="5">
    <location>
        <begin position="203"/>
        <end position="224"/>
    </location>
</feature>
<feature type="transmembrane region" description="Helical" evidence="5">
    <location>
        <begin position="146"/>
        <end position="165"/>
    </location>
</feature>
<feature type="transmembrane region" description="Helical" evidence="5">
    <location>
        <begin position="171"/>
        <end position="191"/>
    </location>
</feature>
<evidence type="ECO:0000256" key="1">
    <source>
        <dbReference type="ARBA" id="ARBA00004141"/>
    </source>
</evidence>
<keyword evidence="4 5" id="KW-0472">Membrane</keyword>
<accession>A1YBN4</accession>
<organism evidence="6">
    <name type="scientific">Aeromonas veronii</name>
    <dbReference type="NCBI Taxonomy" id="654"/>
    <lineage>
        <taxon>Bacteria</taxon>
        <taxon>Pseudomonadati</taxon>
        <taxon>Pseudomonadota</taxon>
        <taxon>Gammaproteobacteria</taxon>
        <taxon>Aeromonadales</taxon>
        <taxon>Aeromonadaceae</taxon>
        <taxon>Aeromonas</taxon>
    </lineage>
</organism>
<keyword evidence="3 5" id="KW-1133">Transmembrane helix</keyword>
<dbReference type="AlphaFoldDB" id="A1YBN4"/>
<dbReference type="GO" id="GO:0030255">
    <property type="term" value="P:protein secretion by the type IV secretion system"/>
    <property type="evidence" value="ECO:0007669"/>
    <property type="project" value="InterPro"/>
</dbReference>